<dbReference type="Proteomes" id="UP000061382">
    <property type="component" value="Chromosome"/>
</dbReference>
<dbReference type="OrthoDB" id="772995at2"/>
<sequence>MKGTKKCPHCGHWSPWNQEITDRCQNCHRLLDPAAYERQAAQEERKEEESKRFTLDFIRINPDDPYFLKFFKSIGLGFQLAFAGIVSFILWLIAVLAG</sequence>
<dbReference type="STRING" id="512763.DC20_03770"/>
<evidence type="ECO:0000256" key="1">
    <source>
        <dbReference type="SAM" id="Phobius"/>
    </source>
</evidence>
<organism evidence="2 3">
    <name type="scientific">Rufibacter tibetensis</name>
    <dbReference type="NCBI Taxonomy" id="512763"/>
    <lineage>
        <taxon>Bacteria</taxon>
        <taxon>Pseudomonadati</taxon>
        <taxon>Bacteroidota</taxon>
        <taxon>Cytophagia</taxon>
        <taxon>Cytophagales</taxon>
        <taxon>Hymenobacteraceae</taxon>
        <taxon>Rufibacter</taxon>
    </lineage>
</organism>
<dbReference type="KEGG" id="rti:DC20_03770"/>
<accession>A0A0P0CV36</accession>
<dbReference type="PATRIC" id="fig|512763.3.peg.840"/>
<protein>
    <submittedName>
        <fullName evidence="2">Uncharacterized protein</fullName>
    </submittedName>
</protein>
<keyword evidence="1" id="KW-1133">Transmembrane helix</keyword>
<gene>
    <name evidence="2" type="ORF">DC20_03770</name>
</gene>
<reference evidence="2 3" key="1">
    <citation type="submission" date="2015-08" db="EMBL/GenBank/DDBJ databases">
        <title>Complete genome sequence of Rufibacter tibetensis strain 1351t, a radiation-resistant bacterium from tibet plateau.</title>
        <authorList>
            <person name="Dai J."/>
        </authorList>
    </citation>
    <scope>NUCLEOTIDE SEQUENCE [LARGE SCALE GENOMIC DNA]</scope>
    <source>
        <strain evidence="2 3">1351</strain>
    </source>
</reference>
<keyword evidence="1" id="KW-0812">Transmembrane</keyword>
<keyword evidence="1" id="KW-0472">Membrane</keyword>
<evidence type="ECO:0000313" key="3">
    <source>
        <dbReference type="Proteomes" id="UP000061382"/>
    </source>
</evidence>
<feature type="transmembrane region" description="Helical" evidence="1">
    <location>
        <begin position="76"/>
        <end position="97"/>
    </location>
</feature>
<dbReference type="EMBL" id="CP012643">
    <property type="protein sequence ID" value="ALI98260.1"/>
    <property type="molecule type" value="Genomic_DNA"/>
</dbReference>
<evidence type="ECO:0000313" key="2">
    <source>
        <dbReference type="EMBL" id="ALI98260.1"/>
    </source>
</evidence>
<keyword evidence="3" id="KW-1185">Reference proteome</keyword>
<name>A0A0P0CV36_9BACT</name>
<dbReference type="AlphaFoldDB" id="A0A0P0CV36"/>
<proteinExistence type="predicted"/>
<dbReference type="RefSeq" id="WP_062542615.1">
    <property type="nucleotide sequence ID" value="NZ_CP012643.1"/>
</dbReference>